<evidence type="ECO:0000259" key="3">
    <source>
        <dbReference type="Pfam" id="PF00061"/>
    </source>
</evidence>
<evidence type="ECO:0000256" key="1">
    <source>
        <dbReference type="ARBA" id="ARBA00006889"/>
    </source>
</evidence>
<feature type="domain" description="Lipocalin/cytosolic fatty-acid binding" evidence="3">
    <location>
        <begin position="109"/>
        <end position="194"/>
    </location>
</feature>
<dbReference type="Gene3D" id="2.40.128.20">
    <property type="match status" value="1"/>
</dbReference>
<feature type="signal peptide" evidence="2">
    <location>
        <begin position="1"/>
        <end position="17"/>
    </location>
</feature>
<sequence length="199" mass="22098">MIIFAVIFCSVVIYAQAQVPVTKCSTTVKVVKDFHQEQLLGDWYEQARYPSTLEDNARCVHTNYSPNPVTTTTTTPNPSPTLTLDPILSYTEFINSDTNEWTILEGNAIADPSEPAKFNVTFTNPKLTVPYWILGTDYSGFFVGYSCSVIKNVTGVSLFVLTRSFEPVQSAIDDAIAVIKANKLSTAELRQTDQDVCDY</sequence>
<reference evidence="4" key="1">
    <citation type="submission" date="2025-08" db="UniProtKB">
        <authorList>
            <consortium name="RefSeq"/>
        </authorList>
    </citation>
    <scope>IDENTIFICATION</scope>
</reference>
<dbReference type="GO" id="GO:0006629">
    <property type="term" value="P:lipid metabolic process"/>
    <property type="evidence" value="ECO:0007669"/>
    <property type="project" value="TreeGrafter"/>
</dbReference>
<dbReference type="SUPFAM" id="SSF50814">
    <property type="entry name" value="Lipocalins"/>
    <property type="match status" value="1"/>
</dbReference>
<dbReference type="Pfam" id="PF00061">
    <property type="entry name" value="Lipocalin"/>
    <property type="match status" value="1"/>
</dbReference>
<dbReference type="RefSeq" id="XP_028150734.1">
    <property type="nucleotide sequence ID" value="XM_028294933.1"/>
</dbReference>
<evidence type="ECO:0000256" key="2">
    <source>
        <dbReference type="PIRNR" id="PIRNR036893"/>
    </source>
</evidence>
<proteinExistence type="inferred from homology"/>
<organism evidence="4">
    <name type="scientific">Diabrotica virgifera virgifera</name>
    <name type="common">western corn rootworm</name>
    <dbReference type="NCBI Taxonomy" id="50390"/>
    <lineage>
        <taxon>Eukaryota</taxon>
        <taxon>Metazoa</taxon>
        <taxon>Ecdysozoa</taxon>
        <taxon>Arthropoda</taxon>
        <taxon>Hexapoda</taxon>
        <taxon>Insecta</taxon>
        <taxon>Pterygota</taxon>
        <taxon>Neoptera</taxon>
        <taxon>Endopterygota</taxon>
        <taxon>Coleoptera</taxon>
        <taxon>Polyphaga</taxon>
        <taxon>Cucujiformia</taxon>
        <taxon>Chrysomeloidea</taxon>
        <taxon>Chrysomelidae</taxon>
        <taxon>Galerucinae</taxon>
        <taxon>Diabroticina</taxon>
        <taxon>Diabroticites</taxon>
        <taxon>Diabrotica</taxon>
    </lineage>
</organism>
<gene>
    <name evidence="4" type="primary">LOC114344083</name>
</gene>
<comment type="similarity">
    <text evidence="1 2">Belongs to the calycin superfamily. Lipocalin family.</text>
</comment>
<dbReference type="PANTHER" id="PTHR10612:SF34">
    <property type="entry name" value="APOLIPOPROTEIN D"/>
    <property type="match status" value="1"/>
</dbReference>
<dbReference type="PANTHER" id="PTHR10612">
    <property type="entry name" value="APOLIPOPROTEIN D"/>
    <property type="match status" value="1"/>
</dbReference>
<dbReference type="AlphaFoldDB" id="A0A6P7GM59"/>
<feature type="chain" id="PRO_5028556770" evidence="2">
    <location>
        <begin position="18"/>
        <end position="199"/>
    </location>
</feature>
<dbReference type="InterPro" id="IPR000566">
    <property type="entry name" value="Lipocln_cytosolic_FA-bd_dom"/>
</dbReference>
<keyword evidence="2" id="KW-0732">Signal</keyword>
<dbReference type="PIRSF" id="PIRSF036893">
    <property type="entry name" value="Lipocalin_ApoD"/>
    <property type="match status" value="1"/>
</dbReference>
<dbReference type="InParanoid" id="A0A6P7GM59"/>
<dbReference type="GO" id="GO:0000302">
    <property type="term" value="P:response to reactive oxygen species"/>
    <property type="evidence" value="ECO:0007669"/>
    <property type="project" value="TreeGrafter"/>
</dbReference>
<dbReference type="InterPro" id="IPR022271">
    <property type="entry name" value="Lipocalin_ApoD"/>
</dbReference>
<evidence type="ECO:0000313" key="4">
    <source>
        <dbReference type="RefSeq" id="XP_028150734.1"/>
    </source>
</evidence>
<accession>A0A6P7GM59</accession>
<protein>
    <submittedName>
        <fullName evidence="4">Apolipoprotein D-like</fullName>
    </submittedName>
</protein>
<name>A0A6P7GM59_DIAVI</name>
<dbReference type="InterPro" id="IPR012674">
    <property type="entry name" value="Calycin"/>
</dbReference>
<dbReference type="GO" id="GO:0005737">
    <property type="term" value="C:cytoplasm"/>
    <property type="evidence" value="ECO:0007669"/>
    <property type="project" value="TreeGrafter"/>
</dbReference>